<dbReference type="STRING" id="1249627.D779_0398"/>
<proteinExistence type="predicted"/>
<reference evidence="2 3" key="1">
    <citation type="submission" date="2012-11" db="EMBL/GenBank/DDBJ databases">
        <title>Genome assembly of Thiorhodococcus sp. AK35.</title>
        <authorList>
            <person name="Nupur N."/>
            <person name="Khatri I."/>
            <person name="Subramanian S."/>
            <person name="Pinnaka A."/>
        </authorList>
    </citation>
    <scope>NUCLEOTIDE SEQUENCE [LARGE SCALE GENOMIC DNA]</scope>
    <source>
        <strain evidence="2 3">AK35</strain>
    </source>
</reference>
<dbReference type="SUPFAM" id="SSF53335">
    <property type="entry name" value="S-adenosyl-L-methionine-dependent methyltransferases"/>
    <property type="match status" value="1"/>
</dbReference>
<dbReference type="EMBL" id="AONC01000013">
    <property type="protein sequence ID" value="EXJ16256.1"/>
    <property type="molecule type" value="Genomic_DNA"/>
</dbReference>
<dbReference type="Gene3D" id="3.40.50.150">
    <property type="entry name" value="Vaccinia Virus protein VP39"/>
    <property type="match status" value="1"/>
</dbReference>
<sequence>MIVSIHQESPLARLQDWYRTPLGQGVARLECASVQRLLNTTFGYYLVQIGATEAFRDVLAASRIRHRILMPIEPPGTAGAQVLGAADQLPFASDSIDAVLLPHTLDFAADPRAVVAEVERVLIPEGRVLVVGFNALSPWGLRRLLWRSKGRMPWCGRFHLSTQVRDLLAEHGCDLECCEYSLFCPPLARFQGGRCSAFDAIGRRFWPALGAVYVIRAVKRVATVTPLRPRLTNPSALLSGRAVRPTTRGTGHV</sequence>
<dbReference type="OrthoDB" id="6191410at2"/>
<keyword evidence="3" id="KW-1185">Reference proteome</keyword>
<dbReference type="RefSeq" id="WP_043750231.1">
    <property type="nucleotide sequence ID" value="NZ_AONC01000013.1"/>
</dbReference>
<evidence type="ECO:0000313" key="3">
    <source>
        <dbReference type="Proteomes" id="UP000019460"/>
    </source>
</evidence>
<dbReference type="GO" id="GO:0008757">
    <property type="term" value="F:S-adenosylmethionine-dependent methyltransferase activity"/>
    <property type="evidence" value="ECO:0007669"/>
    <property type="project" value="InterPro"/>
</dbReference>
<comment type="caution">
    <text evidence="2">The sequence shown here is derived from an EMBL/GenBank/DDBJ whole genome shotgun (WGS) entry which is preliminary data.</text>
</comment>
<dbReference type="InterPro" id="IPR029063">
    <property type="entry name" value="SAM-dependent_MTases_sf"/>
</dbReference>
<keyword evidence="2" id="KW-0489">Methyltransferase</keyword>
<dbReference type="PATRIC" id="fig|1249627.3.peg.975"/>
<keyword evidence="2" id="KW-0808">Transferase</keyword>
<dbReference type="InterPro" id="IPR013216">
    <property type="entry name" value="Methyltransf_11"/>
</dbReference>
<accession>W9VGV8</accession>
<evidence type="ECO:0000259" key="1">
    <source>
        <dbReference type="Pfam" id="PF08241"/>
    </source>
</evidence>
<dbReference type="Proteomes" id="UP000019460">
    <property type="component" value="Unassembled WGS sequence"/>
</dbReference>
<feature type="domain" description="Methyltransferase type 11" evidence="1">
    <location>
        <begin position="82"/>
        <end position="129"/>
    </location>
</feature>
<gene>
    <name evidence="2" type="ORF">D779_0398</name>
</gene>
<dbReference type="Pfam" id="PF08241">
    <property type="entry name" value="Methyltransf_11"/>
    <property type="match status" value="1"/>
</dbReference>
<dbReference type="eggNOG" id="COG2226">
    <property type="taxonomic scope" value="Bacteria"/>
</dbReference>
<dbReference type="AlphaFoldDB" id="W9VGV8"/>
<evidence type="ECO:0000313" key="2">
    <source>
        <dbReference type="EMBL" id="EXJ16256.1"/>
    </source>
</evidence>
<protein>
    <submittedName>
        <fullName evidence="2">SAM-dependent methyltransferase</fullName>
    </submittedName>
</protein>
<organism evidence="2 3">
    <name type="scientific">Imhoffiella purpurea</name>
    <dbReference type="NCBI Taxonomy" id="1249627"/>
    <lineage>
        <taxon>Bacteria</taxon>
        <taxon>Pseudomonadati</taxon>
        <taxon>Pseudomonadota</taxon>
        <taxon>Gammaproteobacteria</taxon>
        <taxon>Chromatiales</taxon>
        <taxon>Chromatiaceae</taxon>
        <taxon>Imhoffiella</taxon>
    </lineage>
</organism>
<dbReference type="GO" id="GO:0032259">
    <property type="term" value="P:methylation"/>
    <property type="evidence" value="ECO:0007669"/>
    <property type="project" value="UniProtKB-KW"/>
</dbReference>
<name>W9VGV8_9GAMM</name>